<evidence type="ECO:0000313" key="2">
    <source>
        <dbReference type="WBParaSite" id="PS1159_v2.g17243.t1"/>
    </source>
</evidence>
<organism evidence="1 2">
    <name type="scientific">Panagrolaimus sp. PS1159</name>
    <dbReference type="NCBI Taxonomy" id="55785"/>
    <lineage>
        <taxon>Eukaryota</taxon>
        <taxon>Metazoa</taxon>
        <taxon>Ecdysozoa</taxon>
        <taxon>Nematoda</taxon>
        <taxon>Chromadorea</taxon>
        <taxon>Rhabditida</taxon>
        <taxon>Tylenchina</taxon>
        <taxon>Panagrolaimomorpha</taxon>
        <taxon>Panagrolaimoidea</taxon>
        <taxon>Panagrolaimidae</taxon>
        <taxon>Panagrolaimus</taxon>
    </lineage>
</organism>
<protein>
    <submittedName>
        <fullName evidence="2">Uncharacterized protein</fullName>
    </submittedName>
</protein>
<dbReference type="Proteomes" id="UP000887580">
    <property type="component" value="Unplaced"/>
</dbReference>
<proteinExistence type="predicted"/>
<dbReference type="WBParaSite" id="PS1159_v2.g17243.t1">
    <property type="protein sequence ID" value="PS1159_v2.g17243.t1"/>
    <property type="gene ID" value="PS1159_v2.g17243"/>
</dbReference>
<accession>A0AC35FGU9</accession>
<name>A0AC35FGU9_9BILA</name>
<reference evidence="2" key="1">
    <citation type="submission" date="2022-11" db="UniProtKB">
        <authorList>
            <consortium name="WormBaseParasite"/>
        </authorList>
    </citation>
    <scope>IDENTIFICATION</scope>
</reference>
<sequence>MTSRTVIVCYMILLFSSNVSAELFHHRDLRQVGYGYGYNDDNNRYNNVYNNRYDNRYGNNGYDSNRYGYDTAYENNGYDTGYGNNGYANNQYDQRPITTTTEQSYLKNGLKGAAIGALASGAYTWWKNGK</sequence>
<evidence type="ECO:0000313" key="1">
    <source>
        <dbReference type="Proteomes" id="UP000887580"/>
    </source>
</evidence>